<keyword evidence="2" id="KW-0560">Oxidoreductase</keyword>
<dbReference type="InterPro" id="IPR011032">
    <property type="entry name" value="GroES-like_sf"/>
</dbReference>
<dbReference type="InterPro" id="IPR050129">
    <property type="entry name" value="Zn_alcohol_dh"/>
</dbReference>
<dbReference type="Pfam" id="PF08240">
    <property type="entry name" value="ADH_N"/>
    <property type="match status" value="1"/>
</dbReference>
<dbReference type="InterPro" id="IPR013149">
    <property type="entry name" value="ADH-like_C"/>
</dbReference>
<dbReference type="RefSeq" id="WP_204978065.1">
    <property type="nucleotide sequence ID" value="NZ_JBHTII010000001.1"/>
</dbReference>
<dbReference type="PANTHER" id="PTHR43401:SF2">
    <property type="entry name" value="L-THREONINE 3-DEHYDROGENASE"/>
    <property type="match status" value="1"/>
</dbReference>
<dbReference type="PANTHER" id="PTHR43401">
    <property type="entry name" value="L-THREONINE 3-DEHYDROGENASE"/>
    <property type="match status" value="1"/>
</dbReference>
<protein>
    <submittedName>
        <fullName evidence="5">Zinc-binding dehydrogenase</fullName>
    </submittedName>
</protein>
<proteinExistence type="predicted"/>
<reference evidence="6" key="1">
    <citation type="journal article" date="2019" name="Int. J. Syst. Evol. Microbiol.">
        <title>The Global Catalogue of Microorganisms (GCM) 10K type strain sequencing project: providing services to taxonomists for standard genome sequencing and annotation.</title>
        <authorList>
            <consortium name="The Broad Institute Genomics Platform"/>
            <consortium name="The Broad Institute Genome Sequencing Center for Infectious Disease"/>
            <person name="Wu L."/>
            <person name="Ma J."/>
        </authorList>
    </citation>
    <scope>NUCLEOTIDE SEQUENCE [LARGE SCALE GENOMIC DNA]</scope>
    <source>
        <strain evidence="6">CCUG 54523</strain>
    </source>
</reference>
<dbReference type="EMBL" id="JBHTII010000001">
    <property type="protein sequence ID" value="MFD0790301.1"/>
    <property type="molecule type" value="Genomic_DNA"/>
</dbReference>
<dbReference type="SUPFAM" id="SSF51735">
    <property type="entry name" value="NAD(P)-binding Rossmann-fold domains"/>
    <property type="match status" value="1"/>
</dbReference>
<dbReference type="InterPro" id="IPR036291">
    <property type="entry name" value="NAD(P)-bd_dom_sf"/>
</dbReference>
<sequence length="347" mass="36083">MRDMMRSLRWRGRRDLVVEQVPVPSPDDDEALIHVLWTGICGSDLEEYLEGPVVIRGPVTLGHEIVGRVVRAARDGSGPAEGQIVVVDVVTGCGACFWCLSHEEGLCPSLVVKGQHEDGGLAERLVARADRLIPVPEGLGAREAALAEPTAVAVRAARKFGPIDRRGGLVVGGGTIGLLVAQVLRHEGAERVVIVEPDADRAAVATGLGFDVVWADSPSDRAARVAALFPDRGVDLVAECSGAPGAAAEAIALARAGGIVVLLSVTPGTTPIGTTEVVLREKTIHGSAAHMWDTDVAPAVALIASGAIDVKPLITAVVPLTDGAGAFELLADRTVSNIKILVRIGEE</sequence>
<dbReference type="Gene3D" id="3.40.50.720">
    <property type="entry name" value="NAD(P)-binding Rossmann-like Domain"/>
    <property type="match status" value="1"/>
</dbReference>
<dbReference type="SUPFAM" id="SSF50129">
    <property type="entry name" value="GroES-like"/>
    <property type="match status" value="1"/>
</dbReference>
<dbReference type="Proteomes" id="UP001597055">
    <property type="component" value="Unassembled WGS sequence"/>
</dbReference>
<accession>A0ABW3AH53</accession>
<organism evidence="5 6">
    <name type="scientific">Microbacterium insulae</name>
    <dbReference type="NCBI Taxonomy" id="483014"/>
    <lineage>
        <taxon>Bacteria</taxon>
        <taxon>Bacillati</taxon>
        <taxon>Actinomycetota</taxon>
        <taxon>Actinomycetes</taxon>
        <taxon>Micrococcales</taxon>
        <taxon>Microbacteriaceae</taxon>
        <taxon>Microbacterium</taxon>
    </lineage>
</organism>
<dbReference type="Pfam" id="PF00107">
    <property type="entry name" value="ADH_zinc_N"/>
    <property type="match status" value="1"/>
</dbReference>
<evidence type="ECO:0000313" key="6">
    <source>
        <dbReference type="Proteomes" id="UP001597055"/>
    </source>
</evidence>
<feature type="domain" description="Alcohol dehydrogenase-like C-terminal" evidence="3">
    <location>
        <begin position="176"/>
        <end position="304"/>
    </location>
</feature>
<evidence type="ECO:0000256" key="2">
    <source>
        <dbReference type="ARBA" id="ARBA00023002"/>
    </source>
</evidence>
<keyword evidence="6" id="KW-1185">Reference proteome</keyword>
<gene>
    <name evidence="5" type="ORF">ACFQ0P_07825</name>
</gene>
<evidence type="ECO:0000259" key="3">
    <source>
        <dbReference type="Pfam" id="PF00107"/>
    </source>
</evidence>
<name>A0ABW3AH53_9MICO</name>
<evidence type="ECO:0000256" key="1">
    <source>
        <dbReference type="ARBA" id="ARBA00001947"/>
    </source>
</evidence>
<evidence type="ECO:0000259" key="4">
    <source>
        <dbReference type="Pfam" id="PF08240"/>
    </source>
</evidence>
<dbReference type="InterPro" id="IPR013154">
    <property type="entry name" value="ADH-like_N"/>
</dbReference>
<dbReference type="Gene3D" id="3.90.180.10">
    <property type="entry name" value="Medium-chain alcohol dehydrogenases, catalytic domain"/>
    <property type="match status" value="1"/>
</dbReference>
<comment type="cofactor">
    <cofactor evidence="1">
        <name>Zn(2+)</name>
        <dbReference type="ChEBI" id="CHEBI:29105"/>
    </cofactor>
</comment>
<comment type="caution">
    <text evidence="5">The sequence shown here is derived from an EMBL/GenBank/DDBJ whole genome shotgun (WGS) entry which is preliminary data.</text>
</comment>
<evidence type="ECO:0000313" key="5">
    <source>
        <dbReference type="EMBL" id="MFD0790301.1"/>
    </source>
</evidence>
<feature type="domain" description="Alcohol dehydrogenase-like N-terminal" evidence="4">
    <location>
        <begin position="28"/>
        <end position="137"/>
    </location>
</feature>